<evidence type="ECO:0000313" key="2">
    <source>
        <dbReference type="Proteomes" id="UP000053095"/>
    </source>
</evidence>
<name>A0A6V8HQ73_TALPI</name>
<keyword evidence="2" id="KW-1185">Reference proteome</keyword>
<reference evidence="2" key="1">
    <citation type="journal article" date="2015" name="Genome Announc.">
        <title>Draft genome sequence of Talaromyces cellulolyticus strain Y-94, a source of lignocellulosic biomass-degrading enzymes.</title>
        <authorList>
            <person name="Fujii T."/>
            <person name="Koike H."/>
            <person name="Sawayama S."/>
            <person name="Yano S."/>
            <person name="Inoue H."/>
        </authorList>
    </citation>
    <scope>NUCLEOTIDE SEQUENCE [LARGE SCALE GENOMIC DNA]</scope>
    <source>
        <strain evidence="2">Y-94</strain>
    </source>
</reference>
<dbReference type="AlphaFoldDB" id="A0A6V8HQ73"/>
<comment type="caution">
    <text evidence="1">The sequence shown here is derived from an EMBL/GenBank/DDBJ whole genome shotgun (WGS) entry which is preliminary data.</text>
</comment>
<accession>A0A6V8HQ73</accession>
<gene>
    <name evidence="1" type="ORF">TCE0_060r19461</name>
</gene>
<evidence type="ECO:0000313" key="1">
    <source>
        <dbReference type="EMBL" id="GAM44105.1"/>
    </source>
</evidence>
<sequence length="112" mass="12590">MALFVPAISAWETQFFEHRGMNLTLVRGEVNANSDISKRNNIPPECRFGDSHSNWAYYQFHGLSKGTACFGYDNIPVCAKGKWSDPDWTDIQLAMAQQTTLDGRWKGSQSGD</sequence>
<protein>
    <submittedName>
        <fullName evidence="1">Uncharacterized protein</fullName>
    </submittedName>
</protein>
<organism evidence="1 2">
    <name type="scientific">Talaromyces pinophilus</name>
    <name type="common">Penicillium pinophilum</name>
    <dbReference type="NCBI Taxonomy" id="128442"/>
    <lineage>
        <taxon>Eukaryota</taxon>
        <taxon>Fungi</taxon>
        <taxon>Dikarya</taxon>
        <taxon>Ascomycota</taxon>
        <taxon>Pezizomycotina</taxon>
        <taxon>Eurotiomycetes</taxon>
        <taxon>Eurotiomycetidae</taxon>
        <taxon>Eurotiales</taxon>
        <taxon>Trichocomaceae</taxon>
        <taxon>Talaromyces</taxon>
        <taxon>Talaromyces sect. Talaromyces</taxon>
    </lineage>
</organism>
<proteinExistence type="predicted"/>
<dbReference type="Proteomes" id="UP000053095">
    <property type="component" value="Unassembled WGS sequence"/>
</dbReference>
<dbReference type="EMBL" id="DF933856">
    <property type="protein sequence ID" value="GAM44105.1"/>
    <property type="molecule type" value="Genomic_DNA"/>
</dbReference>